<proteinExistence type="predicted"/>
<protein>
    <submittedName>
        <fullName evidence="1">Uncharacterized protein</fullName>
    </submittedName>
</protein>
<accession>A0A7S4PRQ1</accession>
<dbReference type="EMBL" id="HBKN01052440">
    <property type="protein sequence ID" value="CAE2343238.1"/>
    <property type="molecule type" value="Transcribed_RNA"/>
</dbReference>
<name>A0A7S4PRQ1_GUITH</name>
<sequence>MLTTTIKHTKELPSSHQMRFHCKLTFCNLWWRLCEKETVILLLARLPRSMHSLRQGICFERSVVQDIWRASKALCLLLSANTGRDRLVATKLESALARVAGRTEVVTETGTAGRLC</sequence>
<reference evidence="1" key="1">
    <citation type="submission" date="2021-01" db="EMBL/GenBank/DDBJ databases">
        <authorList>
            <person name="Corre E."/>
            <person name="Pelletier E."/>
            <person name="Niang G."/>
            <person name="Scheremetjew M."/>
            <person name="Finn R."/>
            <person name="Kale V."/>
            <person name="Holt S."/>
            <person name="Cochrane G."/>
            <person name="Meng A."/>
            <person name="Brown T."/>
            <person name="Cohen L."/>
        </authorList>
    </citation>
    <scope>NUCLEOTIDE SEQUENCE</scope>
    <source>
        <strain evidence="1">CCMP 2712</strain>
    </source>
</reference>
<gene>
    <name evidence="1" type="ORF">GTHE00462_LOCUS40941</name>
</gene>
<organism evidence="1">
    <name type="scientific">Guillardia theta</name>
    <name type="common">Cryptophyte</name>
    <name type="synonym">Cryptomonas phi</name>
    <dbReference type="NCBI Taxonomy" id="55529"/>
    <lineage>
        <taxon>Eukaryota</taxon>
        <taxon>Cryptophyceae</taxon>
        <taxon>Pyrenomonadales</taxon>
        <taxon>Geminigeraceae</taxon>
        <taxon>Guillardia</taxon>
    </lineage>
</organism>
<evidence type="ECO:0000313" key="1">
    <source>
        <dbReference type="EMBL" id="CAE2343238.1"/>
    </source>
</evidence>
<dbReference type="AlphaFoldDB" id="A0A7S4PRQ1"/>